<organism evidence="1 2">
    <name type="scientific">Trypanosoma brucei brucei (strain 927/4 GUTat10.1)</name>
    <dbReference type="NCBI Taxonomy" id="185431"/>
    <lineage>
        <taxon>Eukaryota</taxon>
        <taxon>Discoba</taxon>
        <taxon>Euglenozoa</taxon>
        <taxon>Kinetoplastea</taxon>
        <taxon>Metakinetoplastina</taxon>
        <taxon>Trypanosomatida</taxon>
        <taxon>Trypanosomatidae</taxon>
        <taxon>Trypanosoma</taxon>
    </lineage>
</organism>
<evidence type="ECO:0000313" key="1">
    <source>
        <dbReference type="EMBL" id="CAJ16450.1"/>
    </source>
</evidence>
<gene>
    <name evidence="1" type="ORF">TB927.1.2780</name>
</gene>
<dbReference type="KEGG" id="tbr:TB927.1.2780"/>
<reference evidence="2" key="2">
    <citation type="journal article" date="2005" name="Science">
        <title>The genome of the African trypanosome Trypanosoma brucei.</title>
        <authorList>
            <person name="Berriman M."/>
            <person name="Ghedin E."/>
            <person name="Hertz-Fowler C."/>
            <person name="Blandin G."/>
            <person name="Renauld H."/>
            <person name="Bartholomeu D.C."/>
            <person name="Lennard N.J."/>
            <person name="Caler E."/>
            <person name="Hamlin N.E."/>
            <person name="Haas B."/>
            <person name="Bohme U."/>
            <person name="Hannick L."/>
            <person name="Aslett M.A."/>
            <person name="Shallom J."/>
            <person name="Marcello L."/>
            <person name="Hou L."/>
            <person name="Wickstead B."/>
            <person name="Alsmark U.C."/>
            <person name="Arrowsmith C."/>
            <person name="Atkin R.J."/>
            <person name="Barron A.J."/>
            <person name="Bringaud F."/>
            <person name="Brooks K."/>
            <person name="Carrington M."/>
            <person name="Cherevach I."/>
            <person name="Chillingworth T.J."/>
            <person name="Churcher C."/>
            <person name="Clark L.N."/>
            <person name="Corton C.H."/>
            <person name="Cronin A."/>
            <person name="Davies R.M."/>
            <person name="Doggett J."/>
            <person name="Djikeng A."/>
            <person name="Feldblyum T."/>
            <person name="Field M.C."/>
            <person name="Fraser A."/>
            <person name="Goodhead I."/>
            <person name="Hance Z."/>
            <person name="Harper D."/>
            <person name="Harris B.R."/>
            <person name="Hauser H."/>
            <person name="Hostetler J."/>
            <person name="Ivens A."/>
            <person name="Jagels K."/>
            <person name="Johnson D."/>
            <person name="Johnson J."/>
            <person name="Jones K."/>
            <person name="Kerhornou A.X."/>
            <person name="Koo H."/>
            <person name="Larke N."/>
            <person name="Landfear S."/>
            <person name="Larkin C."/>
            <person name="Leech V."/>
            <person name="Line A."/>
            <person name="Lord A."/>
            <person name="Macleod A."/>
            <person name="Mooney P.J."/>
            <person name="Moule S."/>
            <person name="Martin D.M."/>
            <person name="Morgan G.W."/>
            <person name="Mungall K."/>
            <person name="Norbertczak H."/>
            <person name="Ormond D."/>
            <person name="Pai G."/>
            <person name="Peacock C.S."/>
            <person name="Peterson J."/>
            <person name="Quail M.A."/>
            <person name="Rabbinowitsch E."/>
            <person name="Rajandream M.A."/>
            <person name="Reitter C."/>
            <person name="Salzberg S.L."/>
            <person name="Sanders M."/>
            <person name="Schobel S."/>
            <person name="Sharp S."/>
            <person name="Simmonds M."/>
            <person name="Simpson A.J."/>
            <person name="Tallon L."/>
            <person name="Turner C.M."/>
            <person name="Tait A."/>
            <person name="Tivey A.R."/>
            <person name="Van Aken S."/>
            <person name="Walker D."/>
            <person name="Wanless D."/>
            <person name="Wang S."/>
            <person name="White B."/>
            <person name="White O."/>
            <person name="Whitehead S."/>
            <person name="Woodward J."/>
            <person name="Wortman J."/>
            <person name="Adams M.D."/>
            <person name="Embley T.M."/>
            <person name="Gull K."/>
            <person name="Ullu E."/>
            <person name="Barry J.D."/>
            <person name="Fairlamb A.H."/>
            <person name="Opperdoes F."/>
            <person name="Barrell B.G."/>
            <person name="Donelson J.E."/>
            <person name="Hall N."/>
            <person name="Fraser C.M."/>
            <person name="Melville S.E."/>
            <person name="El-Sayed N.M."/>
        </authorList>
    </citation>
    <scope>NUCLEOTIDE SEQUENCE [LARGE SCALE GENOMIC DNA]</scope>
    <source>
        <strain evidence="2">927/4 GUTat10.1</strain>
    </source>
</reference>
<dbReference type="PaxDb" id="5691-CAJ16450"/>
<sequence length="74" mass="8854">MIPVHALRQLRSRVVFVGLPHRHSRTDSYATKRPYTPKLQETFFIPYSLKDVFPIHHFRGLRPQRQMREISVGR</sequence>
<dbReference type="EMBL" id="AL929603">
    <property type="protein sequence ID" value="CAJ16450.1"/>
    <property type="molecule type" value="Genomic_DNA"/>
</dbReference>
<dbReference type="Proteomes" id="UP000008524">
    <property type="component" value="Chromosome 1"/>
</dbReference>
<evidence type="ECO:0000313" key="2">
    <source>
        <dbReference type="Proteomes" id="UP000008524"/>
    </source>
</evidence>
<name>Q4GYU4_TRYB2</name>
<accession>Q4GYU4</accession>
<dbReference type="InParanoid" id="Q4GYU4"/>
<dbReference type="AlphaFoldDB" id="Q4GYU4"/>
<proteinExistence type="predicted"/>
<dbReference type="RefSeq" id="XP_001218977.1">
    <property type="nucleotide sequence ID" value="XM_001218976.1"/>
</dbReference>
<dbReference type="GeneID" id="4357348"/>
<protein>
    <submittedName>
        <fullName evidence="1">Uncharacterized protein</fullName>
    </submittedName>
</protein>
<dbReference type="VEuPathDB" id="TriTrypDB:Tb927.1.2780"/>
<reference evidence="1 2" key="1">
    <citation type="journal article" date="2003" name="Nucleic Acids Res.">
        <title>The DNA sequence of chromosome I of an African trypanosome: gene content, chromosome organisation, recombination and polymorphism.</title>
        <authorList>
            <person name="Hall N."/>
            <person name="Berriman M."/>
            <person name="Lennard N.J."/>
            <person name="Harris B.R."/>
            <person name="Hertz-Fowler C."/>
            <person name="Bart-Delabesse E.N."/>
            <person name="Gerrare C.S."/>
            <person name="Atkin R.J."/>
            <person name="Barron A.J."/>
            <person name="Bowman S."/>
            <person name="Bray-Allen S.P."/>
            <person name="Bringaud F."/>
            <person name="Clark L.N."/>
            <person name="Corton C.H."/>
            <person name="Cronin A."/>
            <person name="Davies R."/>
            <person name="Doggett J."/>
            <person name="Fraser A."/>
            <person name="Gruter E."/>
            <person name="Hall S."/>
            <person name="Harper A.D."/>
            <person name="Kay M.P."/>
            <person name="Leech V."/>
            <person name="Mayes R."/>
            <person name="Price C."/>
            <person name="Quail M.A."/>
            <person name="Rabbinowitch E."/>
            <person name="Reitter C."/>
            <person name="Rutherford K."/>
            <person name="Sasse J."/>
            <person name="Sharp S."/>
            <person name="Shownkeen R."/>
            <person name="Macleod A."/>
            <person name="Taylor S."/>
            <person name="Tweedie A."/>
            <person name="Turner C.M.R."/>
            <person name="Tait A."/>
            <person name="Gull K."/>
            <person name="Barrell B."/>
            <person name="Melville S.E."/>
        </authorList>
    </citation>
    <scope>NUCLEOTIDE SEQUENCE [LARGE SCALE GENOMIC DNA]</scope>
    <source>
        <strain evidence="1 2">927/4 GUTat10.1</strain>
    </source>
</reference>
<keyword evidence="2" id="KW-1185">Reference proteome</keyword>